<dbReference type="AlphaFoldDB" id="A0A5M8FQH9"/>
<comment type="subunit">
    <text evidence="3">Associates exclusively with 100S ribosomes, which are dimers of 70S ribosomes.</text>
</comment>
<dbReference type="Gene3D" id="3.30.160.100">
    <property type="entry name" value="Ribosome hibernation promotion factor-like"/>
    <property type="match status" value="1"/>
</dbReference>
<keyword evidence="7" id="KW-1185">Reference proteome</keyword>
<dbReference type="GO" id="GO:0043024">
    <property type="term" value="F:ribosomal small subunit binding"/>
    <property type="evidence" value="ECO:0007669"/>
    <property type="project" value="TreeGrafter"/>
</dbReference>
<evidence type="ECO:0000256" key="5">
    <source>
        <dbReference type="ARBA" id="ARBA00041319"/>
    </source>
</evidence>
<proteinExistence type="inferred from homology"/>
<dbReference type="GO" id="GO:0022627">
    <property type="term" value="C:cytosolic small ribosomal subunit"/>
    <property type="evidence" value="ECO:0007669"/>
    <property type="project" value="TreeGrafter"/>
</dbReference>
<dbReference type="Proteomes" id="UP000322981">
    <property type="component" value="Unassembled WGS sequence"/>
</dbReference>
<accession>A0A5M8FQH9</accession>
<evidence type="ECO:0000256" key="3">
    <source>
        <dbReference type="ARBA" id="ARBA00038695"/>
    </source>
</evidence>
<dbReference type="NCBIfam" id="TIGR00741">
    <property type="entry name" value="yfiA"/>
    <property type="match status" value="1"/>
</dbReference>
<protein>
    <recommendedName>
        <fullName evidence="4">Ribosome hibernation promoting factor</fullName>
    </recommendedName>
    <alternativeName>
        <fullName evidence="5">Hibernation factor HPF</fullName>
    </alternativeName>
</protein>
<dbReference type="PANTHER" id="PTHR33231">
    <property type="entry name" value="30S RIBOSOMAL PROTEIN"/>
    <property type="match status" value="1"/>
</dbReference>
<evidence type="ECO:0000313" key="7">
    <source>
        <dbReference type="Proteomes" id="UP000322981"/>
    </source>
</evidence>
<evidence type="ECO:0000256" key="1">
    <source>
        <dbReference type="ARBA" id="ARBA00022845"/>
    </source>
</evidence>
<dbReference type="Pfam" id="PF02482">
    <property type="entry name" value="Ribosomal_S30AE"/>
    <property type="match status" value="1"/>
</dbReference>
<gene>
    <name evidence="6" type="primary">raiA</name>
    <name evidence="6" type="ORF">F2Q65_06635</name>
</gene>
<comment type="caution">
    <text evidence="6">The sequence shown here is derived from an EMBL/GenBank/DDBJ whole genome shotgun (WGS) entry which is preliminary data.</text>
</comment>
<dbReference type="EMBL" id="VWXX01000006">
    <property type="protein sequence ID" value="KAA6186036.1"/>
    <property type="molecule type" value="Genomic_DNA"/>
</dbReference>
<dbReference type="InterPro" id="IPR003489">
    <property type="entry name" value="RHF/RaiA"/>
</dbReference>
<dbReference type="InterPro" id="IPR050574">
    <property type="entry name" value="HPF/YfiA_ribosome-assoc"/>
</dbReference>
<reference evidence="6 7" key="1">
    <citation type="submission" date="2019-09" db="EMBL/GenBank/DDBJ databases">
        <title>Whole-genome sequence of the purple sulfur bacterium Thiohalocapsa marina DSM 19078.</title>
        <authorList>
            <person name="Kyndt J.A."/>
            <person name="Meyer T.E."/>
        </authorList>
    </citation>
    <scope>NUCLEOTIDE SEQUENCE [LARGE SCALE GENOMIC DNA]</scope>
    <source>
        <strain evidence="6 7">DSM 19078</strain>
    </source>
</reference>
<dbReference type="FunFam" id="3.30.160.100:FF:000001">
    <property type="entry name" value="Ribosome hibernation promoting factor"/>
    <property type="match status" value="1"/>
</dbReference>
<evidence type="ECO:0000256" key="2">
    <source>
        <dbReference type="ARBA" id="ARBA00038434"/>
    </source>
</evidence>
<evidence type="ECO:0000256" key="4">
    <source>
        <dbReference type="ARBA" id="ARBA00041148"/>
    </source>
</evidence>
<keyword evidence="1" id="KW-0810">Translation regulation</keyword>
<comment type="similarity">
    <text evidence="2">Belongs to the HPF/YfiA ribosome-associated protein family. Short HPF subfamily.</text>
</comment>
<dbReference type="OrthoDB" id="9795980at2"/>
<dbReference type="InterPro" id="IPR036567">
    <property type="entry name" value="RHF-like"/>
</dbReference>
<dbReference type="GO" id="GO:0045900">
    <property type="term" value="P:negative regulation of translational elongation"/>
    <property type="evidence" value="ECO:0007669"/>
    <property type="project" value="TreeGrafter"/>
</dbReference>
<name>A0A5M8FQH9_9GAMM</name>
<sequence length="129" mass="14060">MQINLTGHHVDITEALKGYVDTKFDRLARHFDHVINVHVILSVEKLRQKAEATIHINGAKVFADAVHEDMYAAIDGLIDKLDRQVIKYKEKRQNHRGAGQKAAAEAQLAEGADAEAALAAGALAEGQPS</sequence>
<dbReference type="CDD" id="cd00552">
    <property type="entry name" value="RaiA"/>
    <property type="match status" value="1"/>
</dbReference>
<dbReference type="PANTHER" id="PTHR33231:SF1">
    <property type="entry name" value="30S RIBOSOMAL PROTEIN"/>
    <property type="match status" value="1"/>
</dbReference>
<evidence type="ECO:0000313" key="6">
    <source>
        <dbReference type="EMBL" id="KAA6186036.1"/>
    </source>
</evidence>
<organism evidence="6 7">
    <name type="scientific">Thiohalocapsa marina</name>
    <dbReference type="NCBI Taxonomy" id="424902"/>
    <lineage>
        <taxon>Bacteria</taxon>
        <taxon>Pseudomonadati</taxon>
        <taxon>Pseudomonadota</taxon>
        <taxon>Gammaproteobacteria</taxon>
        <taxon>Chromatiales</taxon>
        <taxon>Chromatiaceae</taxon>
        <taxon>Thiohalocapsa</taxon>
    </lineage>
</organism>
<dbReference type="SUPFAM" id="SSF69754">
    <property type="entry name" value="Ribosome binding protein Y (YfiA homologue)"/>
    <property type="match status" value="1"/>
</dbReference>
<dbReference type="RefSeq" id="WP_150091666.1">
    <property type="nucleotide sequence ID" value="NZ_JBFUOH010000134.1"/>
</dbReference>